<accession>F4KRA0</accession>
<dbReference type="EMBL" id="CP002691">
    <property type="protein sequence ID" value="AEE54287.1"/>
    <property type="molecule type" value="Genomic_DNA"/>
</dbReference>
<organism evidence="1 2">
    <name type="scientific">Haliscomenobacter hydrossis (strain ATCC 27775 / DSM 1100 / LMG 10767 / O)</name>
    <dbReference type="NCBI Taxonomy" id="760192"/>
    <lineage>
        <taxon>Bacteria</taxon>
        <taxon>Pseudomonadati</taxon>
        <taxon>Bacteroidota</taxon>
        <taxon>Saprospiria</taxon>
        <taxon>Saprospirales</taxon>
        <taxon>Haliscomenobacteraceae</taxon>
        <taxon>Haliscomenobacter</taxon>
    </lineage>
</organism>
<name>F4KRA0_HALH1</name>
<protein>
    <submittedName>
        <fullName evidence="1">Uncharacterized protein</fullName>
    </submittedName>
</protein>
<sequence>MDSNIHKFTKPITVLRYVPQEILWHKAEYRALESRLPAWEKMVKFQNGYSRKDSLRLSHDLLQRVKELPTDVLLLRGLRSASWIELFQRAHNLPFFLNLHRKAGDIWIELKDDYYPHFGSKARDSFDILPLLPGKSVAIHINARYWHSLMGTGTDTHYVENYLYLENLGQFTQAELVEGLEEPFVFNPDKEIDFRQMLY</sequence>
<dbReference type="RefSeq" id="WP_013768804.1">
    <property type="nucleotide sequence ID" value="NC_015510.1"/>
</dbReference>
<dbReference type="STRING" id="760192.Halhy_6471"/>
<reference evidence="1 2" key="1">
    <citation type="journal article" date="2011" name="Stand. Genomic Sci.">
        <title>Complete genome sequence of Haliscomenobacter hydrossis type strain (O).</title>
        <authorList>
            <consortium name="US DOE Joint Genome Institute (JGI-PGF)"/>
            <person name="Daligault H."/>
            <person name="Lapidus A."/>
            <person name="Zeytun A."/>
            <person name="Nolan M."/>
            <person name="Lucas S."/>
            <person name="Del Rio T.G."/>
            <person name="Tice H."/>
            <person name="Cheng J.F."/>
            <person name="Tapia R."/>
            <person name="Han C."/>
            <person name="Goodwin L."/>
            <person name="Pitluck S."/>
            <person name="Liolios K."/>
            <person name="Pagani I."/>
            <person name="Ivanova N."/>
            <person name="Huntemann M."/>
            <person name="Mavromatis K."/>
            <person name="Mikhailova N."/>
            <person name="Pati A."/>
            <person name="Chen A."/>
            <person name="Palaniappan K."/>
            <person name="Land M."/>
            <person name="Hauser L."/>
            <person name="Brambilla E.M."/>
            <person name="Rohde M."/>
            <person name="Verbarg S."/>
            <person name="Goker M."/>
            <person name="Bristow J."/>
            <person name="Eisen J.A."/>
            <person name="Markowitz V."/>
            <person name="Hugenholtz P."/>
            <person name="Kyrpides N.C."/>
            <person name="Klenk H.P."/>
            <person name="Woyke T."/>
        </authorList>
    </citation>
    <scope>NUCLEOTIDE SEQUENCE [LARGE SCALE GENOMIC DNA]</scope>
    <source>
        <strain evidence="2">ATCC 27775 / DSM 1100 / LMG 10767 / O</strain>
    </source>
</reference>
<keyword evidence="2" id="KW-1185">Reference proteome</keyword>
<evidence type="ECO:0000313" key="1">
    <source>
        <dbReference type="EMBL" id="AEE54287.1"/>
    </source>
</evidence>
<dbReference type="KEGG" id="hhy:Halhy_6471"/>
<dbReference type="HOGENOM" id="CLU_1370525_0_0_10"/>
<dbReference type="AlphaFoldDB" id="F4KRA0"/>
<proteinExistence type="predicted"/>
<evidence type="ECO:0000313" key="2">
    <source>
        <dbReference type="Proteomes" id="UP000008461"/>
    </source>
</evidence>
<gene>
    <name evidence="1" type="ordered locus">Halhy_6471</name>
</gene>
<dbReference type="Proteomes" id="UP000008461">
    <property type="component" value="Chromosome"/>
</dbReference>
<reference key="2">
    <citation type="submission" date="2011-04" db="EMBL/GenBank/DDBJ databases">
        <title>Complete sequence of chromosome of Haliscomenobacter hydrossis DSM 1100.</title>
        <authorList>
            <consortium name="US DOE Joint Genome Institute (JGI-PGF)"/>
            <person name="Lucas S."/>
            <person name="Han J."/>
            <person name="Lapidus A."/>
            <person name="Bruce D."/>
            <person name="Goodwin L."/>
            <person name="Pitluck S."/>
            <person name="Peters L."/>
            <person name="Kyrpides N."/>
            <person name="Mavromatis K."/>
            <person name="Ivanova N."/>
            <person name="Ovchinnikova G."/>
            <person name="Pagani I."/>
            <person name="Daligault H."/>
            <person name="Detter J.C."/>
            <person name="Han C."/>
            <person name="Land M."/>
            <person name="Hauser L."/>
            <person name="Markowitz V."/>
            <person name="Cheng J.-F."/>
            <person name="Hugenholtz P."/>
            <person name="Woyke T."/>
            <person name="Wu D."/>
            <person name="Verbarg S."/>
            <person name="Frueling A."/>
            <person name="Brambilla E."/>
            <person name="Klenk H.-P."/>
            <person name="Eisen J.A."/>
        </authorList>
    </citation>
    <scope>NUCLEOTIDE SEQUENCE</scope>
    <source>
        <strain>DSM 1100</strain>
    </source>
</reference>